<feature type="domain" description="Histidine kinase" evidence="5">
    <location>
        <begin position="4"/>
        <end position="218"/>
    </location>
</feature>
<evidence type="ECO:0000256" key="2">
    <source>
        <dbReference type="ARBA" id="ARBA00012438"/>
    </source>
</evidence>
<dbReference type="Proteomes" id="UP000269154">
    <property type="component" value="Unassembled WGS sequence"/>
</dbReference>
<dbReference type="InterPro" id="IPR036890">
    <property type="entry name" value="HATPase_C_sf"/>
</dbReference>
<dbReference type="InterPro" id="IPR036097">
    <property type="entry name" value="HisK_dim/P_sf"/>
</dbReference>
<comment type="catalytic activity">
    <reaction evidence="1">
        <text>ATP + protein L-histidine = ADP + protein N-phospho-L-histidine.</text>
        <dbReference type="EC" id="2.7.13.3"/>
    </reaction>
</comment>
<reference evidence="6 7" key="1">
    <citation type="journal article" date="2018" name="ACS Chem. Biol.">
        <title>Ketoreductase domain dysfunction expands chemodiversity: malyngamide biosynthesis in the cyanobacterium Okeania hirsuta.</title>
        <authorList>
            <person name="Moss N.A."/>
            <person name="Leao T."/>
            <person name="Rankin M."/>
            <person name="McCullough T.M."/>
            <person name="Qu P."/>
            <person name="Korobeynikov A."/>
            <person name="Smith J.L."/>
            <person name="Gerwick L."/>
            <person name="Gerwick W.H."/>
        </authorList>
    </citation>
    <scope>NUCLEOTIDE SEQUENCE [LARGE SCALE GENOMIC DNA]</scope>
    <source>
        <strain evidence="6 7">PAB10Feb10-1</strain>
    </source>
</reference>
<dbReference type="EC" id="2.7.13.3" evidence="2"/>
<protein>
    <recommendedName>
        <fullName evidence="2">histidine kinase</fullName>
        <ecNumber evidence="2">2.7.13.3</ecNumber>
    </recommendedName>
</protein>
<dbReference type="Pfam" id="PF02518">
    <property type="entry name" value="HATPase_c"/>
    <property type="match status" value="1"/>
</dbReference>
<dbReference type="InterPro" id="IPR005467">
    <property type="entry name" value="His_kinase_dom"/>
</dbReference>
<sequence length="238" mass="27408">MDLFCDHDLRTPLGHIEGFSEWLMEEAKYKLSADGISYLNGIISASERIDLMTRDLLEYAWTRKVSLHKDWVDLNEVLVESKNSLASSRNFPRIQWEIEDLPKVYADRSMMYSMMDNLLSNALKYSQDATPPIIKIWAETEPNKVFIHFQDNGVGFDMKEADRLFNFFERLHHGKKYKGSGVGLANVQQILLRHKGNISAKGEPVKEQYLPSTYPWIMPNDTIFADVPARLDSGLPHL</sequence>
<dbReference type="CDD" id="cd00082">
    <property type="entry name" value="HisKA"/>
    <property type="match status" value="1"/>
</dbReference>
<dbReference type="Pfam" id="PF00512">
    <property type="entry name" value="HisKA"/>
    <property type="match status" value="1"/>
</dbReference>
<dbReference type="GO" id="GO:0000155">
    <property type="term" value="F:phosphorelay sensor kinase activity"/>
    <property type="evidence" value="ECO:0007669"/>
    <property type="project" value="InterPro"/>
</dbReference>
<gene>
    <name evidence="6" type="ORF">D5R40_33495</name>
</gene>
<dbReference type="PANTHER" id="PTHR42878:SF15">
    <property type="entry name" value="BACTERIOPHYTOCHROME"/>
    <property type="match status" value="1"/>
</dbReference>
<name>A0A3N6NXL3_9CYAN</name>
<dbReference type="Gene3D" id="3.30.565.10">
    <property type="entry name" value="Histidine kinase-like ATPase, C-terminal domain"/>
    <property type="match status" value="1"/>
</dbReference>
<comment type="caution">
    <text evidence="6">The sequence shown here is derived from an EMBL/GenBank/DDBJ whole genome shotgun (WGS) entry which is preliminary data.</text>
</comment>
<dbReference type="PANTHER" id="PTHR42878">
    <property type="entry name" value="TWO-COMPONENT HISTIDINE KINASE"/>
    <property type="match status" value="1"/>
</dbReference>
<keyword evidence="4" id="KW-0418">Kinase</keyword>
<dbReference type="PROSITE" id="PS50109">
    <property type="entry name" value="HIS_KIN"/>
    <property type="match status" value="1"/>
</dbReference>
<dbReference type="OrthoDB" id="9813394at2"/>
<dbReference type="RefSeq" id="WP_124155839.1">
    <property type="nucleotide sequence ID" value="NZ_CAWOLW010000463.1"/>
</dbReference>
<dbReference type="GO" id="GO:0007234">
    <property type="term" value="P:osmosensory signaling via phosphorelay pathway"/>
    <property type="evidence" value="ECO:0007669"/>
    <property type="project" value="TreeGrafter"/>
</dbReference>
<evidence type="ECO:0000256" key="1">
    <source>
        <dbReference type="ARBA" id="ARBA00000085"/>
    </source>
</evidence>
<dbReference type="SUPFAM" id="SSF47384">
    <property type="entry name" value="Homodimeric domain of signal transducing histidine kinase"/>
    <property type="match status" value="1"/>
</dbReference>
<dbReference type="Gene3D" id="1.10.287.130">
    <property type="match status" value="1"/>
</dbReference>
<evidence type="ECO:0000259" key="5">
    <source>
        <dbReference type="PROSITE" id="PS50109"/>
    </source>
</evidence>
<dbReference type="GO" id="GO:0000156">
    <property type="term" value="F:phosphorelay response regulator activity"/>
    <property type="evidence" value="ECO:0007669"/>
    <property type="project" value="TreeGrafter"/>
</dbReference>
<organism evidence="6 7">
    <name type="scientific">Okeania hirsuta</name>
    <dbReference type="NCBI Taxonomy" id="1458930"/>
    <lineage>
        <taxon>Bacteria</taxon>
        <taxon>Bacillati</taxon>
        <taxon>Cyanobacteriota</taxon>
        <taxon>Cyanophyceae</taxon>
        <taxon>Oscillatoriophycideae</taxon>
        <taxon>Oscillatoriales</taxon>
        <taxon>Microcoleaceae</taxon>
        <taxon>Okeania</taxon>
    </lineage>
</organism>
<accession>A0A3N6NXL3</accession>
<evidence type="ECO:0000313" key="7">
    <source>
        <dbReference type="Proteomes" id="UP000269154"/>
    </source>
</evidence>
<dbReference type="InterPro" id="IPR003594">
    <property type="entry name" value="HATPase_dom"/>
</dbReference>
<dbReference type="EMBL" id="RCBY01000515">
    <property type="protein sequence ID" value="RQH17207.1"/>
    <property type="molecule type" value="Genomic_DNA"/>
</dbReference>
<dbReference type="GO" id="GO:0030295">
    <property type="term" value="F:protein kinase activator activity"/>
    <property type="evidence" value="ECO:0007669"/>
    <property type="project" value="TreeGrafter"/>
</dbReference>
<dbReference type="InterPro" id="IPR003661">
    <property type="entry name" value="HisK_dim/P_dom"/>
</dbReference>
<dbReference type="InterPro" id="IPR050351">
    <property type="entry name" value="BphY/WalK/GraS-like"/>
</dbReference>
<keyword evidence="7" id="KW-1185">Reference proteome</keyword>
<proteinExistence type="predicted"/>
<evidence type="ECO:0000256" key="3">
    <source>
        <dbReference type="ARBA" id="ARBA00022679"/>
    </source>
</evidence>
<evidence type="ECO:0000256" key="4">
    <source>
        <dbReference type="ARBA" id="ARBA00022777"/>
    </source>
</evidence>
<keyword evidence="3" id="KW-0808">Transferase</keyword>
<evidence type="ECO:0000313" key="6">
    <source>
        <dbReference type="EMBL" id="RQH17207.1"/>
    </source>
</evidence>
<dbReference type="SMART" id="SM00387">
    <property type="entry name" value="HATPase_c"/>
    <property type="match status" value="1"/>
</dbReference>
<dbReference type="AlphaFoldDB" id="A0A3N6NXL3"/>
<dbReference type="SUPFAM" id="SSF55874">
    <property type="entry name" value="ATPase domain of HSP90 chaperone/DNA topoisomerase II/histidine kinase"/>
    <property type="match status" value="1"/>
</dbReference>